<dbReference type="FunFam" id="2.60.40.2310:FF:000002">
    <property type="entry name" value="p69E protein-like"/>
    <property type="match status" value="1"/>
</dbReference>
<sequence>MILTEQSKMWFSKLSVFFLLFIIFPTFQTPAFAVENSYIVYLGSHAHGPQVSKADLDRVTDYHYEFLGTFLGSQKRAKNAVIYSFNRYINGFVAKLDEEEAAEIAKHPKVVSVFLNQARKLHTTHSWEFMLLDKEGGTGFHHNSLWNEARFGEDTIIGNLDTGVWPKLESFSDRGFGPVPSRWKGICQNDTNGGVPCNRKLIGARYFNKGYAANIGSINSSMESALDLEGHGTHTLSTAGGNFVPGANVLGVGNGTAKGGSPKARVAAYKVCWESVNGSQCFDADIMAAFEMAINDGVDVLSVSLGGPPRKYFNDGLSIGAFHAVKNGVVVVCSAGNEGPTAGTVSNVSPWMITVGASTLDRQFQTFVELQNGLRLKGSSLSKALPEERFYSLINGAQAKAANASAEDATLCLDGTLDPVKAKGKILACLRGKTARVDKGLQASLAGAVGMILCNDAASGNEIIADPHLLPASHINYKDGLAVFAYINSTKDPLGLITPTKAQIGIKPAPFMAAFSSQGPNLVTPEILKPDITAPGVDIIAGFTGATSPSNLPFDNRRVTFNTMSGTSMSCPHVSGVVGLLKTLHPDWSPSAIRSAIMTTARTRDNTVHPVLNGSFKKATPFSYGAGHIRPNRAMDPGLVYDLTVNDYLDFLCALGYKQTEVELFSEAPYECPKSASLLDFNNPSIAVPKLSGSVTVTRKLKNVGSPGTYSARVRKPAGISILVEPNTLKFEKVGEEKSFKLTLKSDKPGVAKGYVFGGLTWSDGKHYVRSPILVAAAAAAAS</sequence>
<dbReference type="GO" id="GO:0010074">
    <property type="term" value="P:maintenance of meristem identity"/>
    <property type="evidence" value="ECO:0000318"/>
    <property type="project" value="GO_Central"/>
</dbReference>
<name>A0A2I4F8I8_JUGRE</name>
<feature type="active site" description="Charge relay system" evidence="11">
    <location>
        <position position="568"/>
    </location>
</feature>
<dbReference type="Pfam" id="PF05922">
    <property type="entry name" value="Inhibitor_I9"/>
    <property type="match status" value="1"/>
</dbReference>
<dbReference type="AlphaFoldDB" id="A0A2I4F8I8"/>
<keyword evidence="9 11" id="KW-0720">Serine protease</keyword>
<evidence type="ECO:0000313" key="13">
    <source>
        <dbReference type="RefSeq" id="XP_018827964.2"/>
    </source>
</evidence>
<dbReference type="Gramene" id="Jr03_13350_p1">
    <property type="protein sequence ID" value="cds.Jr03_13350_p1"/>
    <property type="gene ID" value="Jr03_13350"/>
</dbReference>
<protein>
    <submittedName>
        <fullName evidence="13">Subtilisin-like protease SBT5.4</fullName>
    </submittedName>
</protein>
<dbReference type="Gene3D" id="2.60.40.2310">
    <property type="match status" value="1"/>
</dbReference>
<dbReference type="FunFam" id="3.40.50.200:FF:000006">
    <property type="entry name" value="Subtilisin-like protease SBT1.5"/>
    <property type="match status" value="1"/>
</dbReference>
<dbReference type="FunFam" id="3.30.70.80:FF:000002">
    <property type="entry name" value="Subtilisin-like protease SBT5.3"/>
    <property type="match status" value="1"/>
</dbReference>
<dbReference type="CDD" id="cd02120">
    <property type="entry name" value="PA_subtilisin_like"/>
    <property type="match status" value="1"/>
</dbReference>
<dbReference type="SUPFAM" id="SSF54897">
    <property type="entry name" value="Protease propeptides/inhibitors"/>
    <property type="match status" value="1"/>
</dbReference>
<dbReference type="PRINTS" id="PR00723">
    <property type="entry name" value="SUBTILISIN"/>
</dbReference>
<evidence type="ECO:0000256" key="2">
    <source>
        <dbReference type="ARBA" id="ARBA00004271"/>
    </source>
</evidence>
<dbReference type="InterPro" id="IPR034197">
    <property type="entry name" value="Peptidases_S8_3"/>
</dbReference>
<keyword evidence="8 11" id="KW-0378">Hydrolase</keyword>
<dbReference type="OrthoDB" id="206201at2759"/>
<comment type="function">
    <text evidence="1">Required for arbuscular mycorrhiza (AM) development during AM symbiosis with AM fungi (e.g. Glomeromycota intraradices).</text>
</comment>
<dbReference type="InterPro" id="IPR041469">
    <property type="entry name" value="Subtilisin-like_FN3"/>
</dbReference>
<feature type="active site" description="Charge relay system" evidence="11">
    <location>
        <position position="161"/>
    </location>
</feature>
<dbReference type="InterPro" id="IPR046450">
    <property type="entry name" value="PA_dom_sf"/>
</dbReference>
<dbReference type="InterPro" id="IPR010259">
    <property type="entry name" value="S8pro/Inhibitor_I9"/>
</dbReference>
<dbReference type="PROSITE" id="PS00138">
    <property type="entry name" value="SUBTILASE_SER"/>
    <property type="match status" value="1"/>
</dbReference>
<proteinExistence type="inferred from homology"/>
<dbReference type="CDD" id="cd04852">
    <property type="entry name" value="Peptidases_S8_3"/>
    <property type="match status" value="1"/>
</dbReference>
<evidence type="ECO:0000256" key="11">
    <source>
        <dbReference type="PROSITE-ProRule" id="PRU01240"/>
    </source>
</evidence>
<accession>A0A2I4F8I8</accession>
<evidence type="ECO:0000313" key="12">
    <source>
        <dbReference type="Proteomes" id="UP000235220"/>
    </source>
</evidence>
<dbReference type="InterPro" id="IPR003137">
    <property type="entry name" value="PA_domain"/>
</dbReference>
<dbReference type="Gene3D" id="3.30.70.80">
    <property type="entry name" value="Peptidase S8 propeptide/proteinase inhibitor I9"/>
    <property type="match status" value="1"/>
</dbReference>
<dbReference type="Pfam" id="PF02225">
    <property type="entry name" value="PA"/>
    <property type="match status" value="1"/>
</dbReference>
<keyword evidence="7" id="KW-0732">Signal</keyword>
<dbReference type="FunCoup" id="A0A2I4F8I8">
    <property type="interactions" value="7"/>
</dbReference>
<feature type="active site" description="Charge relay system" evidence="11">
    <location>
        <position position="231"/>
    </location>
</feature>
<dbReference type="SUPFAM" id="SSF52025">
    <property type="entry name" value="PA domain"/>
    <property type="match status" value="1"/>
</dbReference>
<dbReference type="InterPro" id="IPR015500">
    <property type="entry name" value="Peptidase_S8_subtilisin-rel"/>
</dbReference>
<keyword evidence="12" id="KW-1185">Reference proteome</keyword>
<dbReference type="InterPro" id="IPR045051">
    <property type="entry name" value="SBT"/>
</dbReference>
<comment type="subcellular location">
    <subcellularLocation>
        <location evidence="2">Secreted</location>
        <location evidence="2">Extracellular space</location>
        <location evidence="2">Apoplast</location>
    </subcellularLocation>
</comment>
<reference evidence="13" key="1">
    <citation type="submission" date="2025-08" db="UniProtKB">
        <authorList>
            <consortium name="RefSeq"/>
        </authorList>
    </citation>
    <scope>IDENTIFICATION</scope>
    <source>
        <tissue evidence="13">Leaves</tissue>
    </source>
</reference>
<organism evidence="12 13">
    <name type="scientific">Juglans regia</name>
    <name type="common">English walnut</name>
    <dbReference type="NCBI Taxonomy" id="51240"/>
    <lineage>
        <taxon>Eukaryota</taxon>
        <taxon>Viridiplantae</taxon>
        <taxon>Streptophyta</taxon>
        <taxon>Embryophyta</taxon>
        <taxon>Tracheophyta</taxon>
        <taxon>Spermatophyta</taxon>
        <taxon>Magnoliopsida</taxon>
        <taxon>eudicotyledons</taxon>
        <taxon>Gunneridae</taxon>
        <taxon>Pentapetalae</taxon>
        <taxon>rosids</taxon>
        <taxon>fabids</taxon>
        <taxon>Fagales</taxon>
        <taxon>Juglandaceae</taxon>
        <taxon>Juglans</taxon>
    </lineage>
</organism>
<dbReference type="GO" id="GO:0006508">
    <property type="term" value="P:proteolysis"/>
    <property type="evidence" value="ECO:0007669"/>
    <property type="project" value="UniProtKB-KW"/>
</dbReference>
<evidence type="ECO:0000256" key="5">
    <source>
        <dbReference type="ARBA" id="ARBA00022525"/>
    </source>
</evidence>
<dbReference type="GO" id="GO:0004252">
    <property type="term" value="F:serine-type endopeptidase activity"/>
    <property type="evidence" value="ECO:0000318"/>
    <property type="project" value="GO_Central"/>
</dbReference>
<evidence type="ECO:0000256" key="1">
    <source>
        <dbReference type="ARBA" id="ARBA00002076"/>
    </source>
</evidence>
<dbReference type="GeneID" id="108996490"/>
<dbReference type="GO" id="GO:0048046">
    <property type="term" value="C:apoplast"/>
    <property type="evidence" value="ECO:0007669"/>
    <property type="project" value="UniProtKB-SubCell"/>
</dbReference>
<dbReference type="RefSeq" id="XP_018827964.2">
    <property type="nucleotide sequence ID" value="XM_018972419.2"/>
</dbReference>
<dbReference type="Gene3D" id="3.50.30.30">
    <property type="match status" value="1"/>
</dbReference>
<dbReference type="GO" id="GO:0009609">
    <property type="term" value="P:response to symbiotic bacterium"/>
    <property type="evidence" value="ECO:0007669"/>
    <property type="project" value="UniProtKB-ARBA"/>
</dbReference>
<dbReference type="SUPFAM" id="SSF52743">
    <property type="entry name" value="Subtilisin-like"/>
    <property type="match status" value="1"/>
</dbReference>
<dbReference type="PROSITE" id="PS51892">
    <property type="entry name" value="SUBTILASE"/>
    <property type="match status" value="1"/>
</dbReference>
<keyword evidence="10" id="KW-0325">Glycoprotein</keyword>
<evidence type="ECO:0000256" key="10">
    <source>
        <dbReference type="ARBA" id="ARBA00023180"/>
    </source>
</evidence>
<evidence type="ECO:0000256" key="7">
    <source>
        <dbReference type="ARBA" id="ARBA00022729"/>
    </source>
</evidence>
<dbReference type="Gene3D" id="3.40.50.200">
    <property type="entry name" value="Peptidase S8/S53 domain"/>
    <property type="match status" value="1"/>
</dbReference>
<dbReference type="FunFam" id="3.50.30.30:FF:000005">
    <property type="entry name" value="subtilisin-like protease SBT1.5"/>
    <property type="match status" value="1"/>
</dbReference>
<dbReference type="Pfam" id="PF17766">
    <property type="entry name" value="fn3_6"/>
    <property type="match status" value="1"/>
</dbReference>
<evidence type="ECO:0000256" key="9">
    <source>
        <dbReference type="ARBA" id="ARBA00022825"/>
    </source>
</evidence>
<evidence type="ECO:0000256" key="3">
    <source>
        <dbReference type="ARBA" id="ARBA00011073"/>
    </source>
</evidence>
<keyword evidence="6 11" id="KW-0645">Protease</keyword>
<dbReference type="GO" id="GO:0005576">
    <property type="term" value="C:extracellular region"/>
    <property type="evidence" value="ECO:0000318"/>
    <property type="project" value="GO_Central"/>
</dbReference>
<evidence type="ECO:0000256" key="4">
    <source>
        <dbReference type="ARBA" id="ARBA00022523"/>
    </source>
</evidence>
<gene>
    <name evidence="13" type="primary">LOC108996490</name>
</gene>
<dbReference type="InterPro" id="IPR036852">
    <property type="entry name" value="Peptidase_S8/S53_dom_sf"/>
</dbReference>
<dbReference type="PANTHER" id="PTHR10795">
    <property type="entry name" value="PROPROTEIN CONVERTASE SUBTILISIN/KEXIN"/>
    <property type="match status" value="1"/>
</dbReference>
<dbReference type="KEGG" id="jre:108996490"/>
<evidence type="ECO:0000256" key="8">
    <source>
        <dbReference type="ARBA" id="ARBA00022801"/>
    </source>
</evidence>
<dbReference type="InterPro" id="IPR023828">
    <property type="entry name" value="Peptidase_S8_Ser-AS"/>
</dbReference>
<keyword evidence="5" id="KW-0964">Secreted</keyword>
<dbReference type="InterPro" id="IPR000209">
    <property type="entry name" value="Peptidase_S8/S53_dom"/>
</dbReference>
<dbReference type="GO" id="GO:0009610">
    <property type="term" value="P:response to symbiotic fungus"/>
    <property type="evidence" value="ECO:0007669"/>
    <property type="project" value="UniProtKB-ARBA"/>
</dbReference>
<comment type="similarity">
    <text evidence="3 11">Belongs to the peptidase S8 family.</text>
</comment>
<dbReference type="Pfam" id="PF00082">
    <property type="entry name" value="Peptidase_S8"/>
    <property type="match status" value="1"/>
</dbReference>
<dbReference type="InterPro" id="IPR037045">
    <property type="entry name" value="S8pro/Inhibitor_I9_sf"/>
</dbReference>
<dbReference type="Proteomes" id="UP000235220">
    <property type="component" value="Chromosome 3"/>
</dbReference>
<keyword evidence="4" id="KW-0052">Apoplast</keyword>
<evidence type="ECO:0000256" key="6">
    <source>
        <dbReference type="ARBA" id="ARBA00022670"/>
    </source>
</evidence>